<gene>
    <name evidence="4" type="ORF">E0Z10_g4410</name>
</gene>
<sequence>MNSRHRVSHQILPSGNSTSSDLDTLTAVTSARDRGMWVNWAGFTLRDQLSYLEDPEPLQLKYRPANCRIYWTIDNVLNFTRLWSDVAAAIWDDQNLCVDGSARFTAKGGSNDTKKMPPSRLFEAPLPPPVAPGVDFDASTTGLLDTGGGGNPHDSIFQHTVSCTLKDGQFCDFRHGLYCMYFDKKDFMGDCVSRCSNTNTHCRVMDQICDIRFLKLLWSMANAQSGQHSPRNFVKNAVLPETRAFTTYLTQNGSSSHCSRLICTWQILPPPHVEEMAPSQVRKSGVKKALTAATSQSNQGAYGYASLRSAASRFSLHEQFAATRRELEFGYDDASSIWERSTVRSHVPNDEIDAAGIPNTEGITHLDPVTLPPLSAGDFYDILCLSHDPPVESVHRAYLRLFSLLDPDKQPPYLRHISETYFTTIQRAFETLIDPCQRMTYDLACYDGDLASINATGDPERHGYNSWMSQMTRHPAIIDGGLSMCELGARVDVQHATRHRKQSPWPGGISFELVDFEMRHSTSMDLIKLDWQIRRTTQWLQHKLTTRGDTAMDVEYSTCSKTGRLDGTVMTLQGSVYGFLQDRAVVTLPSDRYQVSLPRTANRDQFILLRNGLIRPFVAVNLRHVIPQSSPSRYTIGAVQTSTLKNGFGQEEAVVEIESTVLPDLVTTIRLSKPIVLPSDRLRSLLILEMEQTLQERKFPRLAATLERPTSGGQLRLHIAGGDWRNRLDGTCNYFADFTRTNGRFLGLGLLSELSNGLSTPKSRRVEIAFKNRGTFVRQESCITNRPLNQGIYVLDSALDDGKEGTWTVTALAEPRYYSVSAKYARDVNLPSLPLNQPRSVSPTTHNPLSTEANSTFHRRLRMETEIGVDSLSAGYLAFRCLKPVGRFSRVGFEIGLSTHSLHLSLYWSRLSQRINAPFYLCSRSSVDLKILLLTTVIPFASFALWELWDRYRHRKRCQRRLDALQEQQHIQKYRAEADILMTLMAPAVQSKQKLESMENGLVILSAKYGVKARDAGHATAWGAAEVADVTVAVAALIDRGQLFIPSRVRKSYILGFWDPDPAEEKVLHIRYSYQGREDIVEVRGDDEQLVLPPLSLS</sequence>
<reference evidence="4 5" key="1">
    <citation type="submission" date="2019-03" db="EMBL/GenBank/DDBJ databases">
        <title>Draft genome sequence of Xylaria hypoxylon DSM 108379, a ubiquitous saprotrophic-parasitic fungi on hardwood.</title>
        <authorList>
            <person name="Buettner E."/>
            <person name="Leonhardt S."/>
            <person name="Gebauer A.M."/>
            <person name="Liers C."/>
            <person name="Hofrichter M."/>
            <person name="Kellner H."/>
        </authorList>
    </citation>
    <scope>NUCLEOTIDE SEQUENCE [LARGE SCALE GENOMIC DNA]</scope>
    <source>
        <strain evidence="4 5">DSM 108379</strain>
    </source>
</reference>
<proteinExistence type="predicted"/>
<dbReference type="STRING" id="37992.A0A4Z0Z6Z2"/>
<dbReference type="SUPFAM" id="SSF46565">
    <property type="entry name" value="Chaperone J-domain"/>
    <property type="match status" value="1"/>
</dbReference>
<feature type="compositionally biased region" description="Polar residues" evidence="2">
    <location>
        <begin position="11"/>
        <end position="21"/>
    </location>
</feature>
<name>A0A4Z0Z6Z2_9PEZI</name>
<organism evidence="4 5">
    <name type="scientific">Xylaria hypoxylon</name>
    <dbReference type="NCBI Taxonomy" id="37992"/>
    <lineage>
        <taxon>Eukaryota</taxon>
        <taxon>Fungi</taxon>
        <taxon>Dikarya</taxon>
        <taxon>Ascomycota</taxon>
        <taxon>Pezizomycotina</taxon>
        <taxon>Sordariomycetes</taxon>
        <taxon>Xylariomycetidae</taxon>
        <taxon>Xylariales</taxon>
        <taxon>Xylariaceae</taxon>
        <taxon>Xylaria</taxon>
    </lineage>
</organism>
<dbReference type="OrthoDB" id="666364at2759"/>
<dbReference type="InterPro" id="IPR052243">
    <property type="entry name" value="Mito_inner_membrane_organizer"/>
</dbReference>
<evidence type="ECO:0000259" key="3">
    <source>
        <dbReference type="PROSITE" id="PS50076"/>
    </source>
</evidence>
<dbReference type="InterPro" id="IPR024586">
    <property type="entry name" value="DnaJ-like_C11_C"/>
</dbReference>
<evidence type="ECO:0000256" key="2">
    <source>
        <dbReference type="SAM" id="MobiDB-lite"/>
    </source>
</evidence>
<evidence type="ECO:0000256" key="1">
    <source>
        <dbReference type="ARBA" id="ARBA00023186"/>
    </source>
</evidence>
<keyword evidence="5" id="KW-1185">Reference proteome</keyword>
<dbReference type="GO" id="GO:0005739">
    <property type="term" value="C:mitochondrion"/>
    <property type="evidence" value="ECO:0007669"/>
    <property type="project" value="GOC"/>
</dbReference>
<dbReference type="InterPro" id="IPR036869">
    <property type="entry name" value="J_dom_sf"/>
</dbReference>
<dbReference type="InterPro" id="IPR001623">
    <property type="entry name" value="DnaJ_domain"/>
</dbReference>
<dbReference type="Pfam" id="PF00226">
    <property type="entry name" value="DnaJ"/>
    <property type="match status" value="1"/>
</dbReference>
<dbReference type="PANTHER" id="PTHR44157">
    <property type="entry name" value="DNAJ HOMOLOG SUBFAMILY C MEMBER 11"/>
    <property type="match status" value="1"/>
</dbReference>
<evidence type="ECO:0000313" key="4">
    <source>
        <dbReference type="EMBL" id="TGJ84342.1"/>
    </source>
</evidence>
<protein>
    <recommendedName>
        <fullName evidence="3">J domain-containing protein</fullName>
    </recommendedName>
</protein>
<dbReference type="Pfam" id="PF11875">
    <property type="entry name" value="DnaJ-like_C11_C"/>
    <property type="match status" value="1"/>
</dbReference>
<feature type="domain" description="J" evidence="3">
    <location>
        <begin position="378"/>
        <end position="445"/>
    </location>
</feature>
<accession>A0A4Z0Z6Z2</accession>
<dbReference type="InterPro" id="IPR018253">
    <property type="entry name" value="DnaJ_domain_CS"/>
</dbReference>
<dbReference type="Gene3D" id="1.10.287.110">
    <property type="entry name" value="DnaJ domain"/>
    <property type="match status" value="1"/>
</dbReference>
<dbReference type="Proteomes" id="UP000297716">
    <property type="component" value="Unassembled WGS sequence"/>
</dbReference>
<dbReference type="EMBL" id="SKBN01000069">
    <property type="protein sequence ID" value="TGJ84342.1"/>
    <property type="molecule type" value="Genomic_DNA"/>
</dbReference>
<feature type="region of interest" description="Disordered" evidence="2">
    <location>
        <begin position="1"/>
        <end position="21"/>
    </location>
</feature>
<dbReference type="PROSITE" id="PS00636">
    <property type="entry name" value="DNAJ_1"/>
    <property type="match status" value="1"/>
</dbReference>
<dbReference type="AlphaFoldDB" id="A0A4Z0Z6Z2"/>
<evidence type="ECO:0000313" key="5">
    <source>
        <dbReference type="Proteomes" id="UP000297716"/>
    </source>
</evidence>
<dbReference type="PANTHER" id="PTHR44157:SF1">
    <property type="entry name" value="DNAJ HOMOLOG SUBFAMILY C MEMBER 11"/>
    <property type="match status" value="1"/>
</dbReference>
<dbReference type="CDD" id="cd06257">
    <property type="entry name" value="DnaJ"/>
    <property type="match status" value="1"/>
</dbReference>
<comment type="caution">
    <text evidence="4">The sequence shown here is derived from an EMBL/GenBank/DDBJ whole genome shotgun (WGS) entry which is preliminary data.</text>
</comment>
<dbReference type="GO" id="GO:0042407">
    <property type="term" value="P:cristae formation"/>
    <property type="evidence" value="ECO:0007669"/>
    <property type="project" value="TreeGrafter"/>
</dbReference>
<dbReference type="PROSITE" id="PS50076">
    <property type="entry name" value="DNAJ_2"/>
    <property type="match status" value="1"/>
</dbReference>
<keyword evidence="1" id="KW-0143">Chaperone</keyword>